<accession>A0A9W8K2P1</accession>
<dbReference type="GO" id="GO:1990071">
    <property type="term" value="C:TRAPPII protein complex"/>
    <property type="evidence" value="ECO:0007669"/>
    <property type="project" value="InterPro"/>
</dbReference>
<evidence type="ECO:0000313" key="8">
    <source>
        <dbReference type="Proteomes" id="UP001148786"/>
    </source>
</evidence>
<dbReference type="EMBL" id="JANKHO010000480">
    <property type="protein sequence ID" value="KAJ3509402.1"/>
    <property type="molecule type" value="Genomic_DNA"/>
</dbReference>
<comment type="caution">
    <text evidence="7">The sequence shown here is derived from an EMBL/GenBank/DDBJ whole genome shotgun (WGS) entry which is preliminary data.</text>
</comment>
<dbReference type="InterPro" id="IPR056913">
    <property type="entry name" value="TRAPPC10/Trs130_N"/>
</dbReference>
<dbReference type="AlphaFoldDB" id="A0A9W8K2P1"/>
<proteinExistence type="predicted"/>
<dbReference type="Pfam" id="PF23036">
    <property type="entry name" value="TRAPPC10_1st"/>
    <property type="match status" value="1"/>
</dbReference>
<evidence type="ECO:0000256" key="2">
    <source>
        <dbReference type="ARBA" id="ARBA00022448"/>
    </source>
</evidence>
<sequence>MATSSSPSSQRVLISYAAPPLFLASPNWVKVHATLLAQLPLRNLHWKSVTKASVRTIQELDVTLVSFDSLRDETTSQIPVTLLEKPMMHLFILHCEDNDLETYRNIHKRQIKDWHSSVISRKNQEWLILQIIRPDAARQQTGNFFQIKGSVFDKLKTDFNLERRDRCVQINWHSGTDNPLAWAELVNKIKEGLAFAFDSALVLRQEEVKRSENQQTMPGWNFCTFFTLKESLASSFEGMNLLEEALIPYDELEALFYRVSKEKNMSWFGSLIQPNPEDESIPLLSLTRKPYRDLILANSISIFDFRIYLLARQCQLLAKMGKMSEITTKVCFFLGAFGRRLREVESTLPPLFIEAWIYSAALSAVEQCNIWETSLKTQTTKAAPASAGKAELLDLARSQLDILGIEAGHLPDSPPFSISTSGSRRKSPETPLQFTNETLNAAVNNQEAFYELYVAITNRAIDLYAKSGRRKFALKLHGCLAALELHRGNVSAALTTYISLPAHYSPHMWTSLESFMLSRALDTHAAFDKPKDAEWIHIVLSFLKAYVEHYNEEMLMHNVDKVNYVSKLIELLRISVEKLESDLPHPDHPALTVKVSTSARLADVRDGSYLDVTVTNHLPCVLPADEISVLVTGRDPEKFRYVSTITEGCPPGPSTYTLFCPTSSSGSFLLDSTEIRSSHLLLQTSYRKTSSKATPSKPPLLVRVPNDVLALDVRISQSNRIALGKPPLLMVVLSTGRNHIQKMAVRLTSPSVIFRCEEAVLQDDEEDVAFAAAADAINMKDVDDDTLVTFLVPHSDASALTAMKVNLEVEYTTVDEPSISRISHFSRVLITTLPVSVNVEDFSGADGASCNVVASDSHIDGIPRLTSKFTVSTTSHQHLRISDASLDLPPGGLDGVGIQPSLKRPRVITVTPLQPANFLFALDSANGPVRESLTLSIKYRMLREEVESVIEDEVQAVLEESPSTVQHRIALVSKLIDALESDAAWVDLYGITGELVVPDIHKEAGEVGELLKKARKRLAAHRHPDPSQGKWREIKIPVDVPFMNIVAAVHIRILSTPFAKDDGSHQLPSLYAGQPISANLTIHTSFHWGSSSSDSKKRYLLRFNIEEMAREWLVSGPKRGDFIASGDATHTVPITLIALHHGEFALPKVSVMALPMSGTLTMGSLAIPSIETYQIHGAEKVLVLPRGGRTTFVVALELWHQN</sequence>
<dbReference type="InterPro" id="IPR045126">
    <property type="entry name" value="TRAPPC10/Trs130"/>
</dbReference>
<protein>
    <recommendedName>
        <fullName evidence="9">Trafficking protein particle complex subunit 10</fullName>
    </recommendedName>
</protein>
<name>A0A9W8K2P1_9AGAR</name>
<dbReference type="Proteomes" id="UP001148786">
    <property type="component" value="Unassembled WGS sequence"/>
</dbReference>
<evidence type="ECO:0000256" key="1">
    <source>
        <dbReference type="ARBA" id="ARBA00004555"/>
    </source>
</evidence>
<dbReference type="OrthoDB" id="10256906at2759"/>
<keyword evidence="3" id="KW-0333">Golgi apparatus</keyword>
<dbReference type="PANTHER" id="PTHR13251">
    <property type="entry name" value="EPILEPSY HOLOPROSENCEPHALY CANDIDATE 1/TMEM1"/>
    <property type="match status" value="1"/>
</dbReference>
<evidence type="ECO:0000256" key="3">
    <source>
        <dbReference type="ARBA" id="ARBA00023034"/>
    </source>
</evidence>
<evidence type="ECO:0000259" key="5">
    <source>
        <dbReference type="Pfam" id="PF23036"/>
    </source>
</evidence>
<evidence type="ECO:0000259" key="4">
    <source>
        <dbReference type="Pfam" id="PF12584"/>
    </source>
</evidence>
<dbReference type="InterPro" id="IPR022233">
    <property type="entry name" value="TRAPPC10/Trs130_C"/>
</dbReference>
<dbReference type="InterPro" id="IPR055505">
    <property type="entry name" value="DUF7077"/>
</dbReference>
<dbReference type="Pfam" id="PF23274">
    <property type="entry name" value="DUF7077"/>
    <property type="match status" value="1"/>
</dbReference>
<dbReference type="GO" id="GO:0006891">
    <property type="term" value="P:intra-Golgi vesicle-mediated transport"/>
    <property type="evidence" value="ECO:0007669"/>
    <property type="project" value="TreeGrafter"/>
</dbReference>
<feature type="domain" description="TRAPPC10/Trs130 N-terminal" evidence="5">
    <location>
        <begin position="26"/>
        <end position="326"/>
    </location>
</feature>
<evidence type="ECO:0000259" key="6">
    <source>
        <dbReference type="Pfam" id="PF23274"/>
    </source>
</evidence>
<evidence type="ECO:0000313" key="7">
    <source>
        <dbReference type="EMBL" id="KAJ3509402.1"/>
    </source>
</evidence>
<dbReference type="PANTHER" id="PTHR13251:SF3">
    <property type="entry name" value="TRAFFICKING PROTEIN PARTICLE COMPLEX SUBUNIT 10"/>
    <property type="match status" value="1"/>
</dbReference>
<feature type="domain" description="DUF7077" evidence="6">
    <location>
        <begin position="710"/>
        <end position="815"/>
    </location>
</feature>
<keyword evidence="2" id="KW-0813">Transport</keyword>
<dbReference type="GO" id="GO:0005829">
    <property type="term" value="C:cytosol"/>
    <property type="evidence" value="ECO:0007669"/>
    <property type="project" value="GOC"/>
</dbReference>
<feature type="domain" description="TRAPPC10/Trs130 C-terminal" evidence="4">
    <location>
        <begin position="1037"/>
        <end position="1184"/>
    </location>
</feature>
<reference evidence="7" key="1">
    <citation type="submission" date="2022-07" db="EMBL/GenBank/DDBJ databases">
        <title>Genome Sequence of Agrocybe chaxingu.</title>
        <authorList>
            <person name="Buettner E."/>
        </authorList>
    </citation>
    <scope>NUCLEOTIDE SEQUENCE</scope>
    <source>
        <strain evidence="7">MP-N11</strain>
    </source>
</reference>
<organism evidence="7 8">
    <name type="scientific">Agrocybe chaxingu</name>
    <dbReference type="NCBI Taxonomy" id="84603"/>
    <lineage>
        <taxon>Eukaryota</taxon>
        <taxon>Fungi</taxon>
        <taxon>Dikarya</taxon>
        <taxon>Basidiomycota</taxon>
        <taxon>Agaricomycotina</taxon>
        <taxon>Agaricomycetes</taxon>
        <taxon>Agaricomycetidae</taxon>
        <taxon>Agaricales</taxon>
        <taxon>Agaricineae</taxon>
        <taxon>Strophariaceae</taxon>
        <taxon>Agrocybe</taxon>
    </lineage>
</organism>
<dbReference type="Pfam" id="PF12584">
    <property type="entry name" value="TRAPPC10"/>
    <property type="match status" value="1"/>
</dbReference>
<dbReference type="GO" id="GO:0034498">
    <property type="term" value="P:early endosome to Golgi transport"/>
    <property type="evidence" value="ECO:0007669"/>
    <property type="project" value="TreeGrafter"/>
</dbReference>
<gene>
    <name evidence="7" type="ORF">NLJ89_g5241</name>
</gene>
<evidence type="ECO:0008006" key="9">
    <source>
        <dbReference type="Google" id="ProtNLM"/>
    </source>
</evidence>
<comment type="subcellular location">
    <subcellularLocation>
        <location evidence="1">Golgi apparatus</location>
    </subcellularLocation>
</comment>
<keyword evidence="8" id="KW-1185">Reference proteome</keyword>